<evidence type="ECO:0000256" key="1">
    <source>
        <dbReference type="SAM" id="Coils"/>
    </source>
</evidence>
<dbReference type="AlphaFoldDB" id="A0A364XWT6"/>
<name>A0A364XWT6_9BACT</name>
<keyword evidence="1" id="KW-0175">Coiled coil</keyword>
<dbReference type="Proteomes" id="UP000251889">
    <property type="component" value="Unassembled WGS sequence"/>
</dbReference>
<comment type="caution">
    <text evidence="2">The sequence shown here is derived from an EMBL/GenBank/DDBJ whole genome shotgun (WGS) entry which is preliminary data.</text>
</comment>
<evidence type="ECO:0000313" key="3">
    <source>
        <dbReference type="Proteomes" id="UP000251889"/>
    </source>
</evidence>
<dbReference type="RefSeq" id="WP_112749137.1">
    <property type="nucleotide sequence ID" value="NZ_QMFY01000015.1"/>
</dbReference>
<accession>A0A364XWT6</accession>
<organism evidence="2 3">
    <name type="scientific">Pseudochryseolinea flava</name>
    <dbReference type="NCBI Taxonomy" id="2059302"/>
    <lineage>
        <taxon>Bacteria</taxon>
        <taxon>Pseudomonadati</taxon>
        <taxon>Bacteroidota</taxon>
        <taxon>Cytophagia</taxon>
        <taxon>Cytophagales</taxon>
        <taxon>Fulvivirgaceae</taxon>
        <taxon>Pseudochryseolinea</taxon>
    </lineage>
</organism>
<keyword evidence="3" id="KW-1185">Reference proteome</keyword>
<sequence>MKNLVYNLNSVEASYGESTLTSVVQIFERLDEIHKQLKQQDQEPLNDFLKEEYTGRLEKLLELNMRIQHELQAQEELIQRTRANLQVSKNHLLSPR</sequence>
<evidence type="ECO:0000313" key="2">
    <source>
        <dbReference type="EMBL" id="RAV98740.1"/>
    </source>
</evidence>
<dbReference type="EMBL" id="QMFY01000015">
    <property type="protein sequence ID" value="RAV98740.1"/>
    <property type="molecule type" value="Genomic_DNA"/>
</dbReference>
<protein>
    <submittedName>
        <fullName evidence="2">Uncharacterized protein</fullName>
    </submittedName>
</protein>
<dbReference type="OrthoDB" id="9929619at2"/>
<gene>
    <name evidence="2" type="ORF">DQQ10_22245</name>
</gene>
<proteinExistence type="predicted"/>
<feature type="coiled-coil region" evidence="1">
    <location>
        <begin position="50"/>
        <end position="84"/>
    </location>
</feature>
<reference evidence="2 3" key="1">
    <citation type="submission" date="2018-06" db="EMBL/GenBank/DDBJ databases">
        <title>Chryseolinea flavus sp. nov., a member of the phylum Bacteroidetes isolated from soil.</title>
        <authorList>
            <person name="Li Y."/>
            <person name="Wang J."/>
        </authorList>
    </citation>
    <scope>NUCLEOTIDE SEQUENCE [LARGE SCALE GENOMIC DNA]</scope>
    <source>
        <strain evidence="2 3">SDU1-6</strain>
    </source>
</reference>